<dbReference type="PANTHER" id="PTHR32347:SF14">
    <property type="entry name" value="EFFLUX SYSTEM COMPONENT YKNX-RELATED"/>
    <property type="match status" value="1"/>
</dbReference>
<keyword evidence="8" id="KW-1185">Reference proteome</keyword>
<evidence type="ECO:0000313" key="7">
    <source>
        <dbReference type="EMBL" id="MEA9357708.1"/>
    </source>
</evidence>
<comment type="subcellular location">
    <subcellularLocation>
        <location evidence="1">Cell envelope</location>
    </subcellularLocation>
</comment>
<evidence type="ECO:0000256" key="1">
    <source>
        <dbReference type="ARBA" id="ARBA00004196"/>
    </source>
</evidence>
<dbReference type="PANTHER" id="PTHR32347">
    <property type="entry name" value="EFFLUX SYSTEM COMPONENT YKNX-RELATED"/>
    <property type="match status" value="1"/>
</dbReference>
<feature type="region of interest" description="Disordered" evidence="3">
    <location>
        <begin position="299"/>
        <end position="323"/>
    </location>
</feature>
<feature type="transmembrane region" description="Helical" evidence="4">
    <location>
        <begin position="6"/>
        <end position="23"/>
    </location>
</feature>
<dbReference type="InterPro" id="IPR058647">
    <property type="entry name" value="BSH_CzcB-like"/>
</dbReference>
<keyword evidence="4" id="KW-0812">Transmembrane</keyword>
<dbReference type="Pfam" id="PF25973">
    <property type="entry name" value="BSH_CzcB"/>
    <property type="match status" value="1"/>
</dbReference>
<evidence type="ECO:0000259" key="6">
    <source>
        <dbReference type="Pfam" id="PF25975"/>
    </source>
</evidence>
<dbReference type="Gene3D" id="2.40.420.20">
    <property type="match status" value="1"/>
</dbReference>
<evidence type="ECO:0000259" key="5">
    <source>
        <dbReference type="Pfam" id="PF25973"/>
    </source>
</evidence>
<dbReference type="SUPFAM" id="SSF111369">
    <property type="entry name" value="HlyD-like secretion proteins"/>
    <property type="match status" value="1"/>
</dbReference>
<dbReference type="EMBL" id="JAYGJQ010000002">
    <property type="protein sequence ID" value="MEA9357708.1"/>
    <property type="molecule type" value="Genomic_DNA"/>
</dbReference>
<dbReference type="Pfam" id="PF25975">
    <property type="entry name" value="CzcB_C"/>
    <property type="match status" value="1"/>
</dbReference>
<protein>
    <submittedName>
        <fullName evidence="7">HlyD family efflux transporter periplasmic adaptor subunit</fullName>
    </submittedName>
</protein>
<evidence type="ECO:0000256" key="3">
    <source>
        <dbReference type="SAM" id="MobiDB-lite"/>
    </source>
</evidence>
<dbReference type="RefSeq" id="WP_323577838.1">
    <property type="nucleotide sequence ID" value="NZ_JAYGJQ010000002.1"/>
</dbReference>
<gene>
    <name evidence="7" type="ORF">SHI21_15870</name>
</gene>
<reference evidence="7 8" key="1">
    <citation type="submission" date="2023-11" db="EMBL/GenBank/DDBJ databases">
        <title>A Novel Polar Bacteriovorax (B. antarcticus) Isolated from the Biocrust in Antarctica.</title>
        <authorList>
            <person name="Mun W."/>
            <person name="Choi S.Y."/>
            <person name="Mitchell R.J."/>
        </authorList>
    </citation>
    <scope>NUCLEOTIDE SEQUENCE [LARGE SCALE GENOMIC DNA]</scope>
    <source>
        <strain evidence="7 8">PP10</strain>
    </source>
</reference>
<evidence type="ECO:0000256" key="4">
    <source>
        <dbReference type="SAM" id="Phobius"/>
    </source>
</evidence>
<keyword evidence="4" id="KW-0472">Membrane</keyword>
<dbReference type="Proteomes" id="UP001302274">
    <property type="component" value="Unassembled WGS sequence"/>
</dbReference>
<dbReference type="Gene3D" id="2.40.50.100">
    <property type="match status" value="1"/>
</dbReference>
<dbReference type="InterPro" id="IPR050465">
    <property type="entry name" value="UPF0194_transport"/>
</dbReference>
<proteinExistence type="predicted"/>
<evidence type="ECO:0000256" key="2">
    <source>
        <dbReference type="ARBA" id="ARBA00023054"/>
    </source>
</evidence>
<feature type="domain" description="CzcB-like C-terminal circularly permuted SH3-like" evidence="6">
    <location>
        <begin position="238"/>
        <end position="288"/>
    </location>
</feature>
<organism evidence="7 8">
    <name type="scientific">Bacteriovorax antarcticus</name>
    <dbReference type="NCBI Taxonomy" id="3088717"/>
    <lineage>
        <taxon>Bacteria</taxon>
        <taxon>Pseudomonadati</taxon>
        <taxon>Bdellovibrionota</taxon>
        <taxon>Bacteriovoracia</taxon>
        <taxon>Bacteriovoracales</taxon>
        <taxon>Bacteriovoracaceae</taxon>
        <taxon>Bacteriovorax</taxon>
    </lineage>
</organism>
<keyword evidence="4" id="KW-1133">Transmembrane helix</keyword>
<evidence type="ECO:0000313" key="8">
    <source>
        <dbReference type="Proteomes" id="UP001302274"/>
    </source>
</evidence>
<accession>A0ABU5VXC5</accession>
<feature type="domain" description="CzcB-like barrel-sandwich hybrid" evidence="5">
    <location>
        <begin position="60"/>
        <end position="151"/>
    </location>
</feature>
<dbReference type="Gene3D" id="2.40.30.170">
    <property type="match status" value="1"/>
</dbReference>
<comment type="caution">
    <text evidence="7">The sequence shown here is derived from an EMBL/GenBank/DDBJ whole genome shotgun (WGS) entry which is preliminary data.</text>
</comment>
<dbReference type="InterPro" id="IPR058649">
    <property type="entry name" value="CzcB_C"/>
</dbReference>
<name>A0ABU5VXC5_9BACT</name>
<keyword evidence="2" id="KW-0175">Coiled coil</keyword>
<sequence length="323" mass="34782">MNKKYLIIALVVLLIGGIGFYSYKKNQKPKITYSEYKVETGDIAISILSTGTVKPKNRLEIKAPVAGRIEQVLIKEGSVVRKGQILAWMSSTERAAMLDAARAKGTEEYKKWSELYLATPVLAPINGTIILKSVEPGQTFTNTDAIFTMSDVLTVQALVDETDIAQIKMNSSASIVLDAYPKSPISAHVDKLAFDSTTTNNVTTYAIEVRPDKTPEFMRSGMTANVTFSVQSKKGILIIPSEAVKVVDGKSIVLTKSEKGPVEVSITTGISDGKKTEVLEGLDPNDTILIQDYSLGDAASTSSNPFSPKFPKGRKGTGGGGPR</sequence>